<sequence>MQNIPEPEKKRDQNNIINKPHQDMKAGVLLVNLGTPTSYSASDIRRYLAEFLSDKRVVELPSLLWQPILRGVILPFRSRKLVHKYQQVWMEGGSPLLVHSLAQAQKLADGFARQNLSIPVELAMRYGKPSLAAAIESLRQQHCERILVVPMYPQYAASTTATILDKIARIVADFRDQPEFRFIKRFYNEPGYIMALLNKIRTFWQVNGKPQRLLLSFHGLPQRSVDQGDPYYKDCKGTVHLLKQALADEGVEMDFSFQSRFGAQKWLEPATQETLESYPAKGVKRVDVICPGFVADCLETLEEIQLECASEFKKAGGEQFRYIPCLNSDEEWVNGLDGIVKRHLQGWCPELSNSIR</sequence>
<organism evidence="11 12">
    <name type="scientific">Advenella faeciporci</name>
    <dbReference type="NCBI Taxonomy" id="797535"/>
    <lineage>
        <taxon>Bacteria</taxon>
        <taxon>Pseudomonadati</taxon>
        <taxon>Pseudomonadota</taxon>
        <taxon>Betaproteobacteria</taxon>
        <taxon>Burkholderiales</taxon>
        <taxon>Alcaligenaceae</taxon>
    </lineage>
</organism>
<protein>
    <recommendedName>
        <fullName evidence="9 10">Ferrochelatase</fullName>
        <ecNumber evidence="9 10">4.98.1.1</ecNumber>
    </recommendedName>
    <alternativeName>
        <fullName evidence="9">Heme synthase</fullName>
    </alternativeName>
    <alternativeName>
        <fullName evidence="9">Protoheme ferro-lyase</fullName>
    </alternativeName>
</protein>
<reference evidence="11" key="1">
    <citation type="journal article" date="2014" name="Int. J. Syst. Evol. Microbiol.">
        <title>Complete genome sequence of Corynebacterium casei LMG S-19264T (=DSM 44701T), isolated from a smear-ripened cheese.</title>
        <authorList>
            <consortium name="US DOE Joint Genome Institute (JGI-PGF)"/>
            <person name="Walter F."/>
            <person name="Albersmeier A."/>
            <person name="Kalinowski J."/>
            <person name="Ruckert C."/>
        </authorList>
    </citation>
    <scope>NUCLEOTIDE SEQUENCE</scope>
    <source>
        <strain evidence="11">KCTC 23732</strain>
    </source>
</reference>
<dbReference type="EC" id="4.98.1.1" evidence="9 10"/>
<keyword evidence="2 9" id="KW-0963">Cytoplasm</keyword>
<dbReference type="GO" id="GO:0005737">
    <property type="term" value="C:cytoplasm"/>
    <property type="evidence" value="ECO:0007669"/>
    <property type="project" value="UniProtKB-SubCell"/>
</dbReference>
<dbReference type="FunFam" id="3.40.50.1400:FF:000002">
    <property type="entry name" value="Ferrochelatase"/>
    <property type="match status" value="1"/>
</dbReference>
<accession>A0A918JQU5</accession>
<keyword evidence="5 9" id="KW-0350">Heme biosynthesis</keyword>
<keyword evidence="3 9" id="KW-0479">Metal-binding</keyword>
<dbReference type="InterPro" id="IPR033659">
    <property type="entry name" value="Ferrochelatase_N"/>
</dbReference>
<dbReference type="Pfam" id="PF00762">
    <property type="entry name" value="Ferrochelatase"/>
    <property type="match status" value="1"/>
</dbReference>
<dbReference type="InterPro" id="IPR019772">
    <property type="entry name" value="Ferrochelatase_AS"/>
</dbReference>
<evidence type="ECO:0000256" key="7">
    <source>
        <dbReference type="ARBA" id="ARBA00023244"/>
    </source>
</evidence>
<reference evidence="11" key="2">
    <citation type="submission" date="2020-09" db="EMBL/GenBank/DDBJ databases">
        <authorList>
            <person name="Sun Q."/>
            <person name="Kim S."/>
        </authorList>
    </citation>
    <scope>NUCLEOTIDE SEQUENCE</scope>
    <source>
        <strain evidence="11">KCTC 23732</strain>
    </source>
</reference>
<evidence type="ECO:0000256" key="2">
    <source>
        <dbReference type="ARBA" id="ARBA00022490"/>
    </source>
</evidence>
<dbReference type="HAMAP" id="MF_00323">
    <property type="entry name" value="Ferrochelatase"/>
    <property type="match status" value="1"/>
</dbReference>
<dbReference type="PANTHER" id="PTHR11108">
    <property type="entry name" value="FERROCHELATASE"/>
    <property type="match status" value="1"/>
</dbReference>
<evidence type="ECO:0000256" key="10">
    <source>
        <dbReference type="RuleBase" id="RU000607"/>
    </source>
</evidence>
<evidence type="ECO:0000256" key="1">
    <source>
        <dbReference type="ARBA" id="ARBA00007718"/>
    </source>
</evidence>
<keyword evidence="4 9" id="KW-0408">Iron</keyword>
<comment type="catalytic activity">
    <reaction evidence="8">
        <text>Fe-coproporphyrin III + 2 H(+) = coproporphyrin III + Fe(2+)</text>
        <dbReference type="Rhea" id="RHEA:49572"/>
        <dbReference type="ChEBI" id="CHEBI:15378"/>
        <dbReference type="ChEBI" id="CHEBI:29033"/>
        <dbReference type="ChEBI" id="CHEBI:68438"/>
        <dbReference type="ChEBI" id="CHEBI:131725"/>
        <dbReference type="EC" id="4.99.1.9"/>
    </reaction>
    <physiologicalReaction direction="right-to-left" evidence="8">
        <dbReference type="Rhea" id="RHEA:49574"/>
    </physiologicalReaction>
</comment>
<comment type="pathway">
    <text evidence="9 10">Porphyrin-containing compound metabolism; protoheme biosynthesis; protoheme from protoporphyrin-IX: step 1/1.</text>
</comment>
<dbReference type="RefSeq" id="WP_229794035.1">
    <property type="nucleotide sequence ID" value="NZ_BAABFY010000015.1"/>
</dbReference>
<feature type="binding site" evidence="9">
    <location>
        <position position="218"/>
    </location>
    <ligand>
        <name>Fe(2+)</name>
        <dbReference type="ChEBI" id="CHEBI:29033"/>
    </ligand>
</feature>
<dbReference type="InterPro" id="IPR001015">
    <property type="entry name" value="Ferrochelatase"/>
</dbReference>
<evidence type="ECO:0000256" key="6">
    <source>
        <dbReference type="ARBA" id="ARBA00023239"/>
    </source>
</evidence>
<comment type="similarity">
    <text evidence="1 9 10">Belongs to the ferrochelatase family.</text>
</comment>
<dbReference type="InterPro" id="IPR033644">
    <property type="entry name" value="Ferrochelatase_C"/>
</dbReference>
<comment type="subcellular location">
    <subcellularLocation>
        <location evidence="9 10">Cytoplasm</location>
    </subcellularLocation>
</comment>
<dbReference type="PANTHER" id="PTHR11108:SF1">
    <property type="entry name" value="FERROCHELATASE, MITOCHONDRIAL"/>
    <property type="match status" value="1"/>
</dbReference>
<dbReference type="SUPFAM" id="SSF53800">
    <property type="entry name" value="Chelatase"/>
    <property type="match status" value="1"/>
</dbReference>
<dbReference type="PROSITE" id="PS00534">
    <property type="entry name" value="FERROCHELATASE"/>
    <property type="match status" value="1"/>
</dbReference>
<feature type="binding site" evidence="9">
    <location>
        <position position="299"/>
    </location>
    <ligand>
        <name>Fe(2+)</name>
        <dbReference type="ChEBI" id="CHEBI:29033"/>
    </ligand>
</feature>
<dbReference type="Gene3D" id="3.40.50.1400">
    <property type="match status" value="2"/>
</dbReference>
<dbReference type="Proteomes" id="UP000608345">
    <property type="component" value="Unassembled WGS sequence"/>
</dbReference>
<proteinExistence type="inferred from homology"/>
<dbReference type="GO" id="GO:0046872">
    <property type="term" value="F:metal ion binding"/>
    <property type="evidence" value="ECO:0007669"/>
    <property type="project" value="UniProtKB-KW"/>
</dbReference>
<evidence type="ECO:0000313" key="12">
    <source>
        <dbReference type="Proteomes" id="UP000608345"/>
    </source>
</evidence>
<evidence type="ECO:0000256" key="4">
    <source>
        <dbReference type="ARBA" id="ARBA00023004"/>
    </source>
</evidence>
<name>A0A918JQU5_9BURK</name>
<evidence type="ECO:0000256" key="5">
    <source>
        <dbReference type="ARBA" id="ARBA00023133"/>
    </source>
</evidence>
<keyword evidence="12" id="KW-1185">Reference proteome</keyword>
<dbReference type="CDD" id="cd03411">
    <property type="entry name" value="Ferrochelatase_N"/>
    <property type="match status" value="1"/>
</dbReference>
<dbReference type="AlphaFoldDB" id="A0A918JQU5"/>
<comment type="function">
    <text evidence="9 10">Catalyzes the ferrous insertion into protoporphyrin IX.</text>
</comment>
<comment type="caution">
    <text evidence="11">The sequence shown here is derived from an EMBL/GenBank/DDBJ whole genome shotgun (WGS) entry which is preliminary data.</text>
</comment>
<dbReference type="GO" id="GO:0004325">
    <property type="term" value="F:ferrochelatase activity"/>
    <property type="evidence" value="ECO:0007669"/>
    <property type="project" value="UniProtKB-UniRule"/>
</dbReference>
<evidence type="ECO:0000256" key="9">
    <source>
        <dbReference type="HAMAP-Rule" id="MF_00323"/>
    </source>
</evidence>
<evidence type="ECO:0000256" key="3">
    <source>
        <dbReference type="ARBA" id="ARBA00022723"/>
    </source>
</evidence>
<gene>
    <name evidence="9 11" type="primary">hemH</name>
    <name evidence="11" type="ORF">GCM10011450_27470</name>
</gene>
<keyword evidence="7 9" id="KW-0627">Porphyrin biosynthesis</keyword>
<dbReference type="CDD" id="cd00419">
    <property type="entry name" value="Ferrochelatase_C"/>
    <property type="match status" value="1"/>
</dbReference>
<comment type="catalytic activity">
    <reaction evidence="9 10">
        <text>heme b + 2 H(+) = protoporphyrin IX + Fe(2+)</text>
        <dbReference type="Rhea" id="RHEA:22584"/>
        <dbReference type="ChEBI" id="CHEBI:15378"/>
        <dbReference type="ChEBI" id="CHEBI:29033"/>
        <dbReference type="ChEBI" id="CHEBI:57306"/>
        <dbReference type="ChEBI" id="CHEBI:60344"/>
        <dbReference type="EC" id="4.98.1.1"/>
    </reaction>
</comment>
<dbReference type="EMBL" id="BMYS01000030">
    <property type="protein sequence ID" value="GGW96420.1"/>
    <property type="molecule type" value="Genomic_DNA"/>
</dbReference>
<evidence type="ECO:0000313" key="11">
    <source>
        <dbReference type="EMBL" id="GGW96420.1"/>
    </source>
</evidence>
<evidence type="ECO:0000256" key="8">
    <source>
        <dbReference type="ARBA" id="ARBA00024536"/>
    </source>
</evidence>
<keyword evidence="6 9" id="KW-0456">Lyase</keyword>
<dbReference type="NCBIfam" id="TIGR00109">
    <property type="entry name" value="hemH"/>
    <property type="match status" value="1"/>
</dbReference>
<dbReference type="GO" id="GO:0006783">
    <property type="term" value="P:heme biosynthetic process"/>
    <property type="evidence" value="ECO:0007669"/>
    <property type="project" value="UniProtKB-UniRule"/>
</dbReference>